<feature type="compositionally biased region" description="Low complexity" evidence="4">
    <location>
        <begin position="529"/>
        <end position="539"/>
    </location>
</feature>
<keyword evidence="1" id="KW-0597">Phosphoprotein</keyword>
<feature type="compositionally biased region" description="Basic residues" evidence="4">
    <location>
        <begin position="297"/>
        <end position="306"/>
    </location>
</feature>
<evidence type="ECO:0000313" key="5">
    <source>
        <dbReference type="Proteomes" id="UP000515203"/>
    </source>
</evidence>
<gene>
    <name evidence="6" type="primary">Ccdc9b</name>
</gene>
<evidence type="ECO:0000256" key="2">
    <source>
        <dbReference type="ARBA" id="ARBA00023054"/>
    </source>
</evidence>
<feature type="compositionally biased region" description="Basic and acidic residues" evidence="4">
    <location>
        <begin position="338"/>
        <end position="353"/>
    </location>
</feature>
<sequence length="539" mass="57828">MISCAEQRSRQGEASRGPAPASLLLWLPQGCSGILSVPAVVMNPAGSHRAESLMSRQEEKDAELDRRIIALRKKNQALLRRYQEIQEDRRQAEQGGMAVTTPYPLLPDSLTVTISQVPGEKRVVSRNWVRSPLGPGVDNEVTGDEDGEDHRGTFCLGKRVDLAVTMENKAKAKRIVSEKPTRARSQGADGSPGGGCGQSSPMQMAISSDSGRKGAREPRSPGMVSSPAPRQPVGKAPETVGWDYALWKQEREQIDLARLARHRDAQGDWRRPWDLDKAKPTLPDCSKPQDEGLARVGSRKGFRGQRKLQPPLLSPDGKDRGGQPGRPPVVPATGSKPRGKERLTGRARRWETKENEEELQNHEGSQSTRKPSGPEEEHAQKQSNTKLDGLKGSLATSTALASPEGPKGESAALTASSDPGSPQNTDLAPLDLSLGRARSPRPGESTCTLSPGLGAQDSPVSLLDGSQKQPLEGNDYQCGPEVQSFSGPQKGTGVLEPKEDRASKAGVQKSLAPRSRPPRGNSQRGRGTGVRSRTGGPGP</sequence>
<dbReference type="InParanoid" id="A0A6P3EGN5"/>
<dbReference type="AlphaFoldDB" id="A0A6P3EGN5"/>
<name>A0A6P3EGN5_OCTDE</name>
<reference evidence="6" key="1">
    <citation type="submission" date="2025-08" db="UniProtKB">
        <authorList>
            <consortium name="RefSeq"/>
        </authorList>
    </citation>
    <scope>IDENTIFICATION</scope>
</reference>
<dbReference type="RefSeq" id="XP_004623582.2">
    <property type="nucleotide sequence ID" value="XM_004623525.3"/>
</dbReference>
<proteinExistence type="predicted"/>
<accession>A0A6P3EGN5</accession>
<feature type="coiled-coil region" evidence="3">
    <location>
        <begin position="68"/>
        <end position="95"/>
    </location>
</feature>
<organism evidence="5 6">
    <name type="scientific">Octodon degus</name>
    <name type="common">Degu</name>
    <name type="synonym">Sciurus degus</name>
    <dbReference type="NCBI Taxonomy" id="10160"/>
    <lineage>
        <taxon>Eukaryota</taxon>
        <taxon>Metazoa</taxon>
        <taxon>Chordata</taxon>
        <taxon>Craniata</taxon>
        <taxon>Vertebrata</taxon>
        <taxon>Euteleostomi</taxon>
        <taxon>Mammalia</taxon>
        <taxon>Eutheria</taxon>
        <taxon>Euarchontoglires</taxon>
        <taxon>Glires</taxon>
        <taxon>Rodentia</taxon>
        <taxon>Hystricomorpha</taxon>
        <taxon>Octodontidae</taxon>
        <taxon>Octodon</taxon>
    </lineage>
</organism>
<dbReference type="Pfam" id="PF15266">
    <property type="entry name" value="DUF4594"/>
    <property type="match status" value="1"/>
</dbReference>
<dbReference type="PANTHER" id="PTHR15635">
    <property type="entry name" value="COILED-COIL DOMAIN CONTAINING PROTEIN 9"/>
    <property type="match status" value="1"/>
</dbReference>
<evidence type="ECO:0000256" key="3">
    <source>
        <dbReference type="SAM" id="Coils"/>
    </source>
</evidence>
<dbReference type="Proteomes" id="UP000515203">
    <property type="component" value="Unplaced"/>
</dbReference>
<feature type="compositionally biased region" description="Basic and acidic residues" evidence="4">
    <location>
        <begin position="210"/>
        <end position="219"/>
    </location>
</feature>
<dbReference type="InterPro" id="IPR029336">
    <property type="entry name" value="DUF4594"/>
</dbReference>
<dbReference type="GeneID" id="101584834"/>
<dbReference type="OrthoDB" id="10058133at2759"/>
<dbReference type="PANTHER" id="PTHR15635:SF10">
    <property type="entry name" value="COILED-COIL DOMAIN-CONTAINING PROTEIN 9B"/>
    <property type="match status" value="1"/>
</dbReference>
<feature type="region of interest" description="Disordered" evidence="4">
    <location>
        <begin position="262"/>
        <end position="539"/>
    </location>
</feature>
<evidence type="ECO:0000256" key="4">
    <source>
        <dbReference type="SAM" id="MobiDB-lite"/>
    </source>
</evidence>
<evidence type="ECO:0000313" key="6">
    <source>
        <dbReference type="RefSeq" id="XP_004623582.2"/>
    </source>
</evidence>
<feature type="compositionally biased region" description="Basic and acidic residues" evidence="4">
    <location>
        <begin position="262"/>
        <end position="279"/>
    </location>
</feature>
<protein>
    <submittedName>
        <fullName evidence="6">Uncharacterized protein C15orf52 homolog isoform X1</fullName>
    </submittedName>
</protein>
<keyword evidence="5" id="KW-1185">Reference proteome</keyword>
<feature type="compositionally biased region" description="Polar residues" evidence="4">
    <location>
        <begin position="413"/>
        <end position="426"/>
    </location>
</feature>
<feature type="region of interest" description="Disordered" evidence="4">
    <location>
        <begin position="171"/>
        <end position="240"/>
    </location>
</feature>
<dbReference type="CTD" id="388115"/>
<keyword evidence="2 3" id="KW-0175">Coiled coil</keyword>
<evidence type="ECO:0000256" key="1">
    <source>
        <dbReference type="ARBA" id="ARBA00022553"/>
    </source>
</evidence>